<dbReference type="Pfam" id="PF06742">
    <property type="entry name" value="DUF1214"/>
    <property type="match status" value="1"/>
</dbReference>
<dbReference type="InterPro" id="IPR037049">
    <property type="entry name" value="DUF1214_C_sf"/>
</dbReference>
<sequence length="460" mass="50508">MTTSTKYDFVRGFPTNETVTRAYDAADLMRAVMVYKHFFPAVSGMAIFTGTQAAGIRTNRVFGTMDTRPGQVGFTLNSDTPYAPVLLDLSEGPIAVDVPAGPIVGAALNVDQSWIADLGIPGPEAGKGARHVFAAAGYDGEIPDEGYVHHTFGNRVVVGLRAIPRDGDVTAALELLRSVRVVPVDGRPGWEEPKWIDLTGLPQDTTPLGVEGTLDYWRLLHEYVDTEPVHEADRAYLGELAALGIRTGAPFEPDARIERILAEAAIEANAQLRVQSLADRRTDRVVWAGQQWEWVTLRPENANFEIDSRVDVEARETWFYQAIASSPVMFRRQAGSGSLYWFVARDSEGKYLDGGRSYALDVPLPVPAGLFWSLTVYDASTRSQIDTDQGVAAVRSMFELDGKLDSDRISIAFGPERPSGDNAAWVQTIPERGWFAYFRIYGPTVAAFDATWILNDIVAS</sequence>
<evidence type="ECO:0008006" key="5">
    <source>
        <dbReference type="Google" id="ProtNLM"/>
    </source>
</evidence>
<reference evidence="3 4" key="1">
    <citation type="submission" date="2020-08" db="EMBL/GenBank/DDBJ databases">
        <title>Sequencing the genomes of 1000 actinobacteria strains.</title>
        <authorList>
            <person name="Klenk H.-P."/>
        </authorList>
    </citation>
    <scope>NUCLEOTIDE SEQUENCE [LARGE SCALE GENOMIC DNA]</scope>
    <source>
        <strain evidence="3 4">DSM 105784</strain>
    </source>
</reference>
<dbReference type="SUPFAM" id="SSF160935">
    <property type="entry name" value="VPA0735-like"/>
    <property type="match status" value="1"/>
</dbReference>
<evidence type="ECO:0000259" key="2">
    <source>
        <dbReference type="Pfam" id="PF06863"/>
    </source>
</evidence>
<dbReference type="Gene3D" id="2.60.40.1610">
    <property type="entry name" value="Domain of unknown function DUF1254"/>
    <property type="match status" value="1"/>
</dbReference>
<dbReference type="Proteomes" id="UP000536685">
    <property type="component" value="Unassembled WGS sequence"/>
</dbReference>
<accession>A0A841ALP7</accession>
<dbReference type="Gene3D" id="1.10.3360.10">
    <property type="entry name" value="VPA0735-like domain"/>
    <property type="match status" value="1"/>
</dbReference>
<feature type="domain" description="DUF1254" evidence="2">
    <location>
        <begin position="73"/>
        <end position="181"/>
    </location>
</feature>
<comment type="caution">
    <text evidence="3">The sequence shown here is derived from an EMBL/GenBank/DDBJ whole genome shotgun (WGS) entry which is preliminary data.</text>
</comment>
<organism evidence="3 4">
    <name type="scientific">Conyzicola lurida</name>
    <dbReference type="NCBI Taxonomy" id="1172621"/>
    <lineage>
        <taxon>Bacteria</taxon>
        <taxon>Bacillati</taxon>
        <taxon>Actinomycetota</taxon>
        <taxon>Actinomycetes</taxon>
        <taxon>Micrococcales</taxon>
        <taxon>Microbacteriaceae</taxon>
        <taxon>Conyzicola</taxon>
    </lineage>
</organism>
<keyword evidence="4" id="KW-1185">Reference proteome</keyword>
<dbReference type="Gene3D" id="2.60.120.600">
    <property type="entry name" value="Domain of unknown function DUF1214, C-terminal domain"/>
    <property type="match status" value="1"/>
</dbReference>
<dbReference type="PANTHER" id="PTHR36509:SF3">
    <property type="entry name" value="SIGNAL PEPTIDE PROTEIN"/>
    <property type="match status" value="1"/>
</dbReference>
<gene>
    <name evidence="3" type="ORF">HD599_000974</name>
</gene>
<dbReference type="InterPro" id="IPR010621">
    <property type="entry name" value="DUF1214"/>
</dbReference>
<dbReference type="InterPro" id="IPR037050">
    <property type="entry name" value="DUF1254_sf"/>
</dbReference>
<evidence type="ECO:0000313" key="4">
    <source>
        <dbReference type="Proteomes" id="UP000536685"/>
    </source>
</evidence>
<dbReference type="Pfam" id="PF06863">
    <property type="entry name" value="DUF1254"/>
    <property type="match status" value="1"/>
</dbReference>
<dbReference type="InterPro" id="IPR010679">
    <property type="entry name" value="DUF1254"/>
</dbReference>
<proteinExistence type="predicted"/>
<dbReference type="EMBL" id="JACHMJ010000001">
    <property type="protein sequence ID" value="MBB5842651.1"/>
    <property type="molecule type" value="Genomic_DNA"/>
</dbReference>
<evidence type="ECO:0000259" key="1">
    <source>
        <dbReference type="Pfam" id="PF06742"/>
    </source>
</evidence>
<protein>
    <recommendedName>
        <fullName evidence="5">DUF1254 domain-containing protein</fullName>
    </recommendedName>
</protein>
<dbReference type="RefSeq" id="WP_221420439.1">
    <property type="nucleotide sequence ID" value="NZ_JACHMJ010000001.1"/>
</dbReference>
<name>A0A841ALP7_9MICO</name>
<dbReference type="AlphaFoldDB" id="A0A841ALP7"/>
<dbReference type="PANTHER" id="PTHR36509">
    <property type="entry name" value="BLL3101 PROTEIN"/>
    <property type="match status" value="1"/>
</dbReference>
<feature type="domain" description="DUF1214" evidence="1">
    <location>
        <begin position="338"/>
        <end position="444"/>
    </location>
</feature>
<evidence type="ECO:0000313" key="3">
    <source>
        <dbReference type="EMBL" id="MBB5842651.1"/>
    </source>
</evidence>